<comment type="cofactor">
    <cofactor evidence="1">
        <name>NAD(+)</name>
        <dbReference type="ChEBI" id="CHEBI:57540"/>
    </cofactor>
</comment>
<dbReference type="EC" id="4.2.3.-" evidence="8"/>
<protein>
    <submittedName>
        <fullName evidence="8">Sedoheptulose 7-phosphate cyclase</fullName>
        <ecNumber evidence="8">4.2.3.-</ecNumber>
    </submittedName>
</protein>
<evidence type="ECO:0000256" key="4">
    <source>
        <dbReference type="ARBA" id="ARBA00023027"/>
    </source>
</evidence>
<sequence length="383" mass="42097">MSAAPGARWQVSATRRIEYDLLNVADVFDPRNDALLSMGRVLDGRRFVVVDECVHAHHGARIRAYFAQHRVDARIITLPGGEGGKTLEAWLSVLRELDGFPIHRRDEPVIAIGGGVLTDVVGYAAASYRRGVPHIKVPTTLMGYVDAAVGIKTGINFNDRKNRLGNFEPPRRVLLDRGLLRSLPPRHLRNGLCEIVKLAVIRDAALFGLLERHGAASLASAFQEAHGGDILDCAIGGMLEELMPNLHEEELARKVDFGHTFSYGLETRHGDDLLHGEAVLLDILVSTAIARRRGLLGAAAAERIFALIEHLQLAPDLGLLDAELMWQSLLDRVEHRNGLQRVPLPAAVGECVFVNDIARAEIEASIQTLHDRTTTDHDRIAEC</sequence>
<dbReference type="EMBL" id="JBHSMK010000003">
    <property type="protein sequence ID" value="MFC5436142.1"/>
    <property type="molecule type" value="Genomic_DNA"/>
</dbReference>
<evidence type="ECO:0000256" key="2">
    <source>
        <dbReference type="ARBA" id="ARBA00022723"/>
    </source>
</evidence>
<keyword evidence="2" id="KW-0479">Metal-binding</keyword>
<dbReference type="GO" id="GO:0016829">
    <property type="term" value="F:lyase activity"/>
    <property type="evidence" value="ECO:0007669"/>
    <property type="project" value="UniProtKB-KW"/>
</dbReference>
<proteinExistence type="predicted"/>
<dbReference type="Pfam" id="PF24621">
    <property type="entry name" value="DHQS_C"/>
    <property type="match status" value="1"/>
</dbReference>
<evidence type="ECO:0000259" key="7">
    <source>
        <dbReference type="Pfam" id="PF24621"/>
    </source>
</evidence>
<evidence type="ECO:0000256" key="1">
    <source>
        <dbReference type="ARBA" id="ARBA00001911"/>
    </source>
</evidence>
<organism evidence="8 9">
    <name type="scientific">Rhodanobacter umsongensis</name>
    <dbReference type="NCBI Taxonomy" id="633153"/>
    <lineage>
        <taxon>Bacteria</taxon>
        <taxon>Pseudomonadati</taxon>
        <taxon>Pseudomonadota</taxon>
        <taxon>Gammaproteobacteria</taxon>
        <taxon>Lysobacterales</taxon>
        <taxon>Rhodanobacteraceae</taxon>
        <taxon>Rhodanobacter</taxon>
    </lineage>
</organism>
<dbReference type="PANTHER" id="PTHR43622">
    <property type="entry name" value="3-DEHYDROQUINATE SYNTHASE"/>
    <property type="match status" value="1"/>
</dbReference>
<dbReference type="InterPro" id="IPR030960">
    <property type="entry name" value="DHQS/DOIS_N"/>
</dbReference>
<dbReference type="CDD" id="cd08199">
    <property type="entry name" value="EEVS"/>
    <property type="match status" value="1"/>
</dbReference>
<dbReference type="PANTHER" id="PTHR43622:SF3">
    <property type="entry name" value="2-EPI-5-EPI-VALIOLONE SYNTHASE"/>
    <property type="match status" value="1"/>
</dbReference>
<dbReference type="Gene3D" id="1.20.1090.10">
    <property type="entry name" value="Dehydroquinate synthase-like - alpha domain"/>
    <property type="match status" value="1"/>
</dbReference>
<evidence type="ECO:0000313" key="9">
    <source>
        <dbReference type="Proteomes" id="UP001596013"/>
    </source>
</evidence>
<dbReference type="RefSeq" id="WP_377303190.1">
    <property type="nucleotide sequence ID" value="NZ_JBHSMK010000003.1"/>
</dbReference>
<evidence type="ECO:0000259" key="6">
    <source>
        <dbReference type="Pfam" id="PF01761"/>
    </source>
</evidence>
<comment type="caution">
    <text evidence="8">The sequence shown here is derived from an EMBL/GenBank/DDBJ whole genome shotgun (WGS) entry which is preliminary data.</text>
</comment>
<feature type="domain" description="3-dehydroquinate synthase C-terminal" evidence="7">
    <location>
        <begin position="191"/>
        <end position="322"/>
    </location>
</feature>
<gene>
    <name evidence="8" type="ORF">ACFPME_06210</name>
</gene>
<keyword evidence="3" id="KW-0547">Nucleotide-binding</keyword>
<keyword evidence="5 8" id="KW-0456">Lyase</keyword>
<keyword evidence="4" id="KW-0520">NAD</keyword>
<dbReference type="Gene3D" id="3.40.50.1970">
    <property type="match status" value="1"/>
</dbReference>
<evidence type="ECO:0000256" key="3">
    <source>
        <dbReference type="ARBA" id="ARBA00022741"/>
    </source>
</evidence>
<dbReference type="InterPro" id="IPR050071">
    <property type="entry name" value="Dehydroquinate_synthase"/>
</dbReference>
<dbReference type="Proteomes" id="UP001596013">
    <property type="component" value="Unassembled WGS sequence"/>
</dbReference>
<reference evidence="9" key="1">
    <citation type="journal article" date="2019" name="Int. J. Syst. Evol. Microbiol.">
        <title>The Global Catalogue of Microorganisms (GCM) 10K type strain sequencing project: providing services to taxonomists for standard genome sequencing and annotation.</title>
        <authorList>
            <consortium name="The Broad Institute Genomics Platform"/>
            <consortium name="The Broad Institute Genome Sequencing Center for Infectious Disease"/>
            <person name="Wu L."/>
            <person name="Ma J."/>
        </authorList>
    </citation>
    <scope>NUCLEOTIDE SEQUENCE [LARGE SCALE GENOMIC DNA]</scope>
    <source>
        <strain evidence="9">JCM 17130</strain>
    </source>
</reference>
<keyword evidence="9" id="KW-1185">Reference proteome</keyword>
<evidence type="ECO:0000256" key="5">
    <source>
        <dbReference type="ARBA" id="ARBA00023239"/>
    </source>
</evidence>
<name>A0ABW0JJ85_9GAMM</name>
<dbReference type="SUPFAM" id="SSF56796">
    <property type="entry name" value="Dehydroquinate synthase-like"/>
    <property type="match status" value="1"/>
</dbReference>
<dbReference type="InterPro" id="IPR056179">
    <property type="entry name" value="DHQS_C"/>
</dbReference>
<feature type="domain" description="3-dehydroquinate synthase N-terminal" evidence="6">
    <location>
        <begin position="76"/>
        <end position="189"/>
    </location>
</feature>
<dbReference type="InterPro" id="IPR035872">
    <property type="entry name" value="EEVS-like"/>
</dbReference>
<accession>A0ABW0JJ85</accession>
<evidence type="ECO:0000313" key="8">
    <source>
        <dbReference type="EMBL" id="MFC5436142.1"/>
    </source>
</evidence>
<dbReference type="Pfam" id="PF01761">
    <property type="entry name" value="DHQ_synthase"/>
    <property type="match status" value="1"/>
</dbReference>